<evidence type="ECO:0000313" key="6">
    <source>
        <dbReference type="Proteomes" id="UP001642540"/>
    </source>
</evidence>
<dbReference type="InterPro" id="IPR028146">
    <property type="entry name" value="PRKCSH_N"/>
</dbReference>
<keyword evidence="3" id="KW-0472">Membrane</keyword>
<evidence type="ECO:0000259" key="4">
    <source>
        <dbReference type="Pfam" id="PF12999"/>
    </source>
</evidence>
<organism evidence="5 6">
    <name type="scientific">Orchesella dallaii</name>
    <dbReference type="NCBI Taxonomy" id="48710"/>
    <lineage>
        <taxon>Eukaryota</taxon>
        <taxon>Metazoa</taxon>
        <taxon>Ecdysozoa</taxon>
        <taxon>Arthropoda</taxon>
        <taxon>Hexapoda</taxon>
        <taxon>Collembola</taxon>
        <taxon>Entomobryomorpha</taxon>
        <taxon>Entomobryoidea</taxon>
        <taxon>Orchesellidae</taxon>
        <taxon>Orchesellinae</taxon>
        <taxon>Orchesella</taxon>
    </lineage>
</organism>
<protein>
    <recommendedName>
        <fullName evidence="4">Glucosidase II beta subunit N-terminal domain-containing protein</fullName>
    </recommendedName>
</protein>
<evidence type="ECO:0000256" key="1">
    <source>
        <dbReference type="ARBA" id="ARBA00023157"/>
    </source>
</evidence>
<dbReference type="InterPro" id="IPR036055">
    <property type="entry name" value="LDL_receptor-like_sf"/>
</dbReference>
<dbReference type="Gene3D" id="4.10.400.10">
    <property type="entry name" value="Low-density Lipoprotein Receptor"/>
    <property type="match status" value="1"/>
</dbReference>
<gene>
    <name evidence="5" type="ORF">ODALV1_LOCUS2580</name>
</gene>
<dbReference type="PANTHER" id="PTHR12630:SF1">
    <property type="entry name" value="GLUCOSIDASE 2 SUBUNIT BETA"/>
    <property type="match status" value="1"/>
</dbReference>
<dbReference type="InterPro" id="IPR039794">
    <property type="entry name" value="Gtb1-like"/>
</dbReference>
<proteinExistence type="predicted"/>
<sequence length="230" mass="26136">MKYSNLNNGSSGGSGNFCFRCFKNITLKAFIISLFAFSTVFILYQLIYYMLLNEYQIEESHHRKFDLFSEGGKSTQQNQIPDFQDNLVVAVEEDGHHHQQKDKGDLGPHPPHVERKKGKPVLSSKILGVKPTDLHLYTDQQNRRDVFQCLTTSKKISWDKVNDDYCDCPLDGSDEPSTAACLNGKFYCVRRKDGIKGYIPSSRVNDGICDCQDGTDEHAGLVRCKKWLLN</sequence>
<dbReference type="Proteomes" id="UP001642540">
    <property type="component" value="Unassembled WGS sequence"/>
</dbReference>
<dbReference type="EMBL" id="CAXLJM020000007">
    <property type="protein sequence ID" value="CAL8073325.1"/>
    <property type="molecule type" value="Genomic_DNA"/>
</dbReference>
<keyword evidence="6" id="KW-1185">Reference proteome</keyword>
<evidence type="ECO:0000256" key="3">
    <source>
        <dbReference type="SAM" id="Phobius"/>
    </source>
</evidence>
<reference evidence="5 6" key="1">
    <citation type="submission" date="2024-08" db="EMBL/GenBank/DDBJ databases">
        <authorList>
            <person name="Cucini C."/>
            <person name="Frati F."/>
        </authorList>
    </citation>
    <scope>NUCLEOTIDE SEQUENCE [LARGE SCALE GENOMIC DNA]</scope>
</reference>
<feature type="region of interest" description="Disordered" evidence="2">
    <location>
        <begin position="98"/>
        <end position="117"/>
    </location>
</feature>
<evidence type="ECO:0000256" key="2">
    <source>
        <dbReference type="SAM" id="MobiDB-lite"/>
    </source>
</evidence>
<name>A0ABP1PQE4_9HEXA</name>
<evidence type="ECO:0000313" key="5">
    <source>
        <dbReference type="EMBL" id="CAL8073325.1"/>
    </source>
</evidence>
<comment type="caution">
    <text evidence="5">The sequence shown here is derived from an EMBL/GenBank/DDBJ whole genome shotgun (WGS) entry which is preliminary data.</text>
</comment>
<accession>A0ABP1PQE4</accession>
<dbReference type="PANTHER" id="PTHR12630">
    <property type="entry name" value="N-LINKED OLIGOSACCHARIDE PROCESSING"/>
    <property type="match status" value="1"/>
</dbReference>
<feature type="transmembrane region" description="Helical" evidence="3">
    <location>
        <begin position="29"/>
        <end position="51"/>
    </location>
</feature>
<keyword evidence="3" id="KW-0812">Transmembrane</keyword>
<dbReference type="Pfam" id="PF12999">
    <property type="entry name" value="PRKCSH-like"/>
    <property type="match status" value="1"/>
</dbReference>
<feature type="domain" description="Glucosidase II beta subunit N-terminal" evidence="4">
    <location>
        <begin position="124"/>
        <end position="221"/>
    </location>
</feature>
<keyword evidence="3" id="KW-1133">Transmembrane helix</keyword>
<keyword evidence="1" id="KW-1015">Disulfide bond</keyword>